<dbReference type="RefSeq" id="WP_326299055.1">
    <property type="nucleotide sequence ID" value="NZ_JAYLLH010000033.1"/>
</dbReference>
<protein>
    <submittedName>
        <fullName evidence="1">Uncharacterized protein</fullName>
    </submittedName>
</protein>
<reference evidence="1 2" key="1">
    <citation type="submission" date="2024-01" db="EMBL/GenBank/DDBJ databases">
        <title>Mesobacterium rodlantinim sp. nov., isolated from shallow sea hydrothermal systems off Kueishantao Island.</title>
        <authorList>
            <person name="Su Z."/>
            <person name="Tang K."/>
        </authorList>
    </citation>
    <scope>NUCLEOTIDE SEQUENCE [LARGE SCALE GENOMIC DNA]</scope>
    <source>
        <strain evidence="1 2">TK19101</strain>
    </source>
</reference>
<evidence type="ECO:0000313" key="1">
    <source>
        <dbReference type="EMBL" id="MEC3862983.1"/>
    </source>
</evidence>
<dbReference type="Proteomes" id="UP001348149">
    <property type="component" value="Unassembled WGS sequence"/>
</dbReference>
<gene>
    <name evidence="1" type="ORF">VK792_16945</name>
</gene>
<accession>A0ABU6HKJ2</accession>
<evidence type="ECO:0000313" key="2">
    <source>
        <dbReference type="Proteomes" id="UP001348149"/>
    </source>
</evidence>
<keyword evidence="2" id="KW-1185">Reference proteome</keyword>
<dbReference type="EMBL" id="JAYLLH010000033">
    <property type="protein sequence ID" value="MEC3862983.1"/>
    <property type="molecule type" value="Genomic_DNA"/>
</dbReference>
<proteinExistence type="predicted"/>
<comment type="caution">
    <text evidence="1">The sequence shown here is derived from an EMBL/GenBank/DDBJ whole genome shotgun (WGS) entry which is preliminary data.</text>
</comment>
<sequence>MGVLEELADALADDTMKAQNKLDEPYLYEEVAKVLGAASTTLEEAYLTSMRVRIAEKRGRLFLEKRIKDLIARKKAQQDSAS</sequence>
<organism evidence="1 2">
    <name type="scientific">Mesobacterium hydrothermale</name>
    <dbReference type="NCBI Taxonomy" id="3111907"/>
    <lineage>
        <taxon>Bacteria</taxon>
        <taxon>Pseudomonadati</taxon>
        <taxon>Pseudomonadota</taxon>
        <taxon>Alphaproteobacteria</taxon>
        <taxon>Rhodobacterales</taxon>
        <taxon>Roseobacteraceae</taxon>
        <taxon>Mesobacterium</taxon>
    </lineage>
</organism>
<name>A0ABU6HKJ2_9RHOB</name>